<dbReference type="SUPFAM" id="SSF51445">
    <property type="entry name" value="(Trans)glycosidases"/>
    <property type="match status" value="1"/>
</dbReference>
<dbReference type="Pfam" id="PF21365">
    <property type="entry name" value="Glyco_hydro_31_3rd"/>
    <property type="match status" value="1"/>
</dbReference>
<dbReference type="InterPro" id="IPR033403">
    <property type="entry name" value="DUF5110"/>
</dbReference>
<dbReference type="Pfam" id="PF17137">
    <property type="entry name" value="DUF5110"/>
    <property type="match status" value="1"/>
</dbReference>
<evidence type="ECO:0000259" key="5">
    <source>
        <dbReference type="Pfam" id="PF17137"/>
    </source>
</evidence>
<feature type="chain" id="PRO_5030005885" evidence="3">
    <location>
        <begin position="24"/>
        <end position="911"/>
    </location>
</feature>
<keyword evidence="8" id="KW-1185">Reference proteome</keyword>
<gene>
    <name evidence="7" type="ORF">Abor_020_035</name>
</gene>
<accession>A0A6N3T246</accession>
<organism evidence="7 8">
    <name type="scientific">Acetobacter orientalis</name>
    <dbReference type="NCBI Taxonomy" id="146474"/>
    <lineage>
        <taxon>Bacteria</taxon>
        <taxon>Pseudomonadati</taxon>
        <taxon>Pseudomonadota</taxon>
        <taxon>Alphaproteobacteria</taxon>
        <taxon>Acetobacterales</taxon>
        <taxon>Acetobacteraceae</taxon>
        <taxon>Acetobacter</taxon>
    </lineage>
</organism>
<reference evidence="7 8" key="1">
    <citation type="submission" date="2012-11" db="EMBL/GenBank/DDBJ databases">
        <title>Whole genome sequence of Acetobacter orientalis 21F-2.</title>
        <authorList>
            <person name="Azuma Y."/>
            <person name="Higashiura N."/>
            <person name="Hirakawa H."/>
            <person name="Matsushita K."/>
        </authorList>
    </citation>
    <scope>NUCLEOTIDE SEQUENCE [LARGE SCALE GENOMIC DNA]</scope>
    <source>
        <strain evidence="7 8">21F-2</strain>
    </source>
</reference>
<feature type="domain" description="DUF5110" evidence="5">
    <location>
        <begin position="660"/>
        <end position="729"/>
    </location>
</feature>
<dbReference type="SMR" id="A0A0D6NLB7"/>
<dbReference type="PANTHER" id="PTHR43863">
    <property type="entry name" value="HYDROLASE, PUTATIVE (AFU_ORTHOLOGUE AFUA_1G03140)-RELATED"/>
    <property type="match status" value="1"/>
</dbReference>
<comment type="similarity">
    <text evidence="1 2">Belongs to the glycosyl hydrolase 31 family.</text>
</comment>
<keyword evidence="2" id="KW-0326">Glycosidase</keyword>
<comment type="caution">
    <text evidence="7">The sequence shown here is derived from an EMBL/GenBank/DDBJ whole genome shotgun (WGS) entry which is preliminary data.</text>
</comment>
<evidence type="ECO:0000256" key="2">
    <source>
        <dbReference type="RuleBase" id="RU361185"/>
    </source>
</evidence>
<protein>
    <submittedName>
        <fullName evidence="7">Alpha-glucosidase</fullName>
    </submittedName>
</protein>
<evidence type="ECO:0000259" key="4">
    <source>
        <dbReference type="Pfam" id="PF01055"/>
    </source>
</evidence>
<dbReference type="InterPro" id="IPR017853">
    <property type="entry name" value="GH"/>
</dbReference>
<dbReference type="GeneID" id="76204538"/>
<dbReference type="Pfam" id="PF01055">
    <property type="entry name" value="Glyco_hydro_31_2nd"/>
    <property type="match status" value="1"/>
</dbReference>
<evidence type="ECO:0000256" key="3">
    <source>
        <dbReference type="SAM" id="SignalP"/>
    </source>
</evidence>
<evidence type="ECO:0000259" key="6">
    <source>
        <dbReference type="Pfam" id="PF21365"/>
    </source>
</evidence>
<accession>A0A0D6NLB7</accession>
<dbReference type="InterPro" id="IPR013780">
    <property type="entry name" value="Glyco_hydro_b"/>
</dbReference>
<evidence type="ECO:0000313" key="7">
    <source>
        <dbReference type="EMBL" id="GAN66398.1"/>
    </source>
</evidence>
<feature type="signal peptide" evidence="3">
    <location>
        <begin position="1"/>
        <end position="23"/>
    </location>
</feature>
<name>A0A0D6NLB7_9PROT</name>
<dbReference type="STRING" id="1231341.Abor_020_035"/>
<dbReference type="RefSeq" id="WP_048841438.1">
    <property type="nucleotide sequence ID" value="NZ_BAMX01000020.1"/>
</dbReference>
<dbReference type="Gene3D" id="3.20.20.80">
    <property type="entry name" value="Glycosidases"/>
    <property type="match status" value="1"/>
</dbReference>
<dbReference type="Gene3D" id="2.60.40.1180">
    <property type="entry name" value="Golgi alpha-mannosidase II"/>
    <property type="match status" value="2"/>
</dbReference>
<dbReference type="SUPFAM" id="SSF51011">
    <property type="entry name" value="Glycosyl hydrolase domain"/>
    <property type="match status" value="1"/>
</dbReference>
<evidence type="ECO:0000313" key="8">
    <source>
        <dbReference type="Proteomes" id="UP000032670"/>
    </source>
</evidence>
<keyword evidence="2" id="KW-0378">Hydrolase</keyword>
<dbReference type="InterPro" id="IPR000322">
    <property type="entry name" value="Glyco_hydro_31_TIM"/>
</dbReference>
<dbReference type="GO" id="GO:0004553">
    <property type="term" value="F:hydrolase activity, hydrolyzing O-glycosyl compounds"/>
    <property type="evidence" value="ECO:0007669"/>
    <property type="project" value="InterPro"/>
</dbReference>
<evidence type="ECO:0000256" key="1">
    <source>
        <dbReference type="ARBA" id="ARBA00007806"/>
    </source>
</evidence>
<feature type="domain" description="Glycoside hydrolase family 31 TIM barrel" evidence="4">
    <location>
        <begin position="234"/>
        <end position="544"/>
    </location>
</feature>
<dbReference type="CDD" id="cd06595">
    <property type="entry name" value="GH31_u1"/>
    <property type="match status" value="1"/>
</dbReference>
<proteinExistence type="inferred from homology"/>
<dbReference type="InterPro" id="IPR051816">
    <property type="entry name" value="Glycosyl_Hydrolase_31"/>
</dbReference>
<dbReference type="EMBL" id="BAMX01000020">
    <property type="protein sequence ID" value="GAN66398.1"/>
    <property type="molecule type" value="Genomic_DNA"/>
</dbReference>
<dbReference type="PANTHER" id="PTHR43863:SF2">
    <property type="entry name" value="MALTASE-GLUCOAMYLASE"/>
    <property type="match status" value="1"/>
</dbReference>
<feature type="domain" description="Glycosyl hydrolase family 31 C-terminal" evidence="6">
    <location>
        <begin position="555"/>
        <end position="644"/>
    </location>
</feature>
<dbReference type="AlphaFoldDB" id="A0A0D6NLB7"/>
<dbReference type="Proteomes" id="UP000032670">
    <property type="component" value="Unassembled WGS sequence"/>
</dbReference>
<sequence length="911" mass="102490">MTFRATILVTAAFSLLSPLLCYAASRVAPAQAVPHAAAGATVTWGHARFTVLTSRLIRMEWSADSHFEDRATLVFLNRQLPVPHFTKTSDANGITLETQDLTLTYHPDAQGQFTDKTLQITLKGGPTPVTWHAGQKDTANLLGTTRTLDGSSGSHLKSPMEDGLVSRSGWSVVDDSQSPVFSVSPKPVVRKTVVDGAWVEERTTAPHQDLYFFGYGHNYRQALTDYCAVAGRIPLPPRYAFGVWWSRYWSYTDQDLLSLVQQFHENSLPLDVMVVDMDWHLNEDQLKKRGLKDLSGHRLGWDGYTWNSTFFPNPTAFMAQLHAQGIKVALNLHPASGVQSWESAFPDMVKAMNMPEGTQYVPFLITQKNYAQAYFSVLHHPLEKQGVDFWWLDWQQEKTTPIAGLNPTWWLNYLHFTDQERQGKRPLVFHRWGGLGNHRYQIGFSGDTISTWESLAFQPWFTATAANVGYAYWSHDIGGHSPGAIDPELYTRWVQYGVFSPIFRTHTTKNPEAERRIWAYPEPYSDILRASFRLRAELKPYLYTEARKTYDTGIAFNRPLYYDWPEENDAYTMPNEYIFGDNMVVAPIVQPVDHKTGLVQATLWVPPGQWVERSSGKTYTGPTKITQYFSLHQTPMLIKAGAIMPLEEAVSGQSAEPQRVIEIWPTSQKEKTYYNIYEDNGQGVEYQKGAYGFITVSAQQTNTEKRVEIAPLSGHFKGMPALRHYALRFPAAMPPARILVNGHVLAPTPFAGQVGWYYEGNLLTTHVVLPPQAAHTPLSVVLVYDANHPVQVPTQGFTGRLTRLIEAYHALAPFERMQQAPDELVRAAQTGSRLGYAPETAKAELETFSAQAALAEQVVKADAVQLQAAVQAEKKSLFFGQKHKTLEQKQKIKDTLLQAINQALTLVHDAQ</sequence>
<dbReference type="InterPro" id="IPR048395">
    <property type="entry name" value="Glyco_hydro_31_C"/>
</dbReference>
<keyword evidence="3" id="KW-0732">Signal</keyword>
<dbReference type="GO" id="GO:0005975">
    <property type="term" value="P:carbohydrate metabolic process"/>
    <property type="evidence" value="ECO:0007669"/>
    <property type="project" value="InterPro"/>
</dbReference>